<organism evidence="1 2">
    <name type="scientific">Echinostoma caproni</name>
    <dbReference type="NCBI Taxonomy" id="27848"/>
    <lineage>
        <taxon>Eukaryota</taxon>
        <taxon>Metazoa</taxon>
        <taxon>Spiralia</taxon>
        <taxon>Lophotrochozoa</taxon>
        <taxon>Platyhelminthes</taxon>
        <taxon>Trematoda</taxon>
        <taxon>Digenea</taxon>
        <taxon>Plagiorchiida</taxon>
        <taxon>Echinostomata</taxon>
        <taxon>Echinostomatoidea</taxon>
        <taxon>Echinostomatidae</taxon>
        <taxon>Echinostoma</taxon>
    </lineage>
</organism>
<evidence type="ECO:0000313" key="1">
    <source>
        <dbReference type="EMBL" id="VDP69578.1"/>
    </source>
</evidence>
<name>A0A3P8GCE9_9TREM</name>
<evidence type="ECO:0000313" key="2">
    <source>
        <dbReference type="Proteomes" id="UP000272942"/>
    </source>
</evidence>
<accession>A0A3P8GCE9</accession>
<dbReference type="EMBL" id="UZAN01040412">
    <property type="protein sequence ID" value="VDP69578.1"/>
    <property type="molecule type" value="Genomic_DNA"/>
</dbReference>
<sequence length="44" mass="4756">MIFSKLQCGHFPEPQAVVDQISAIAGGAKPEMVTEYEKSSCTLL</sequence>
<dbReference type="Proteomes" id="UP000272942">
    <property type="component" value="Unassembled WGS sequence"/>
</dbReference>
<keyword evidence="2" id="KW-1185">Reference proteome</keyword>
<gene>
    <name evidence="1" type="ORF">ECPE_LOCUS3459</name>
</gene>
<dbReference type="OrthoDB" id="6265460at2759"/>
<protein>
    <submittedName>
        <fullName evidence="1">Uncharacterized protein</fullName>
    </submittedName>
</protein>
<proteinExistence type="predicted"/>
<dbReference type="AlphaFoldDB" id="A0A3P8GCE9"/>
<reference evidence="1 2" key="1">
    <citation type="submission" date="2018-11" db="EMBL/GenBank/DDBJ databases">
        <authorList>
            <consortium name="Pathogen Informatics"/>
        </authorList>
    </citation>
    <scope>NUCLEOTIDE SEQUENCE [LARGE SCALE GENOMIC DNA]</scope>
    <source>
        <strain evidence="1 2">Egypt</strain>
    </source>
</reference>